<sequence>MGTSWAERLFHEPDVVQYASATWTLPIDHGGMTGVLLQRSRLIAHAEGVEVPILTFDPNLDVAEAESVYRERGTLDEAVSVRNLWHDLAERPDTALPRSGAVVRAESARYAEVDGTTTIVPEGHRRDRVEHRRADDELVMTERRRSDGSVFVRVYRAVESGMPRVVALLDRAGRPVHVWRGIWDLYRWWLDETLQAPAHVVVDSKSMVSFFATYRRSGITVTHLVHGTHLVAEAEDPFAPVNPKRGRLLDRLEDFDAVAFLTNAQREDVVARVGEKGNLVVIPNAFRPAPRGEKGQRAVDHGMVLGGLNARKRTSHAVLAVGEAAERLGRRLTLDVVGDGARRPHVEEAARSVAGSADVVLHGFVPDGAQRFGNVSFSMLTSTSEGQPLVLLESMAAGCVPIAYDVRYGPSDIITHGVDGYLVPAGDMDLLAGAIVEFCSLPPERRDEMSRAARRRAKDFSESRAAKRWREHFDQLIPRDPPGLLTRFGLHRRRSSKD</sequence>
<keyword evidence="4" id="KW-1185">Reference proteome</keyword>
<name>A0ABN6XDJ9_9CELL</name>
<evidence type="ECO:0000259" key="2">
    <source>
        <dbReference type="Pfam" id="PF00534"/>
    </source>
</evidence>
<dbReference type="RefSeq" id="WP_286217263.1">
    <property type="nucleotide sequence ID" value="NZ_AP027729.1"/>
</dbReference>
<dbReference type="Proteomes" id="UP001321475">
    <property type="component" value="Chromosome"/>
</dbReference>
<dbReference type="Gene3D" id="3.40.50.2000">
    <property type="entry name" value="Glycogen Phosphorylase B"/>
    <property type="match status" value="3"/>
</dbReference>
<feature type="domain" description="Glycosyl transferase family 1" evidence="2">
    <location>
        <begin position="305"/>
        <end position="456"/>
    </location>
</feature>
<organism evidence="3 4">
    <name type="scientific">Paraoerskovia sediminicola</name>
    <dbReference type="NCBI Taxonomy" id="1138587"/>
    <lineage>
        <taxon>Bacteria</taxon>
        <taxon>Bacillati</taxon>
        <taxon>Actinomycetota</taxon>
        <taxon>Actinomycetes</taxon>
        <taxon>Micrococcales</taxon>
        <taxon>Cellulomonadaceae</taxon>
        <taxon>Paraoerskovia</taxon>
    </lineage>
</organism>
<keyword evidence="1" id="KW-0808">Transferase</keyword>
<proteinExistence type="predicted"/>
<gene>
    <name evidence="3" type="ORF">GCM10025865_21630</name>
</gene>
<dbReference type="Pfam" id="PF00534">
    <property type="entry name" value="Glycos_transf_1"/>
    <property type="match status" value="1"/>
</dbReference>
<evidence type="ECO:0000313" key="4">
    <source>
        <dbReference type="Proteomes" id="UP001321475"/>
    </source>
</evidence>
<dbReference type="SUPFAM" id="SSF53756">
    <property type="entry name" value="UDP-Glycosyltransferase/glycogen phosphorylase"/>
    <property type="match status" value="1"/>
</dbReference>
<dbReference type="InterPro" id="IPR001296">
    <property type="entry name" value="Glyco_trans_1"/>
</dbReference>
<evidence type="ECO:0000256" key="1">
    <source>
        <dbReference type="ARBA" id="ARBA00022679"/>
    </source>
</evidence>
<reference evidence="4" key="1">
    <citation type="journal article" date="2019" name="Int. J. Syst. Evol. Microbiol.">
        <title>The Global Catalogue of Microorganisms (GCM) 10K type strain sequencing project: providing services to taxonomists for standard genome sequencing and annotation.</title>
        <authorList>
            <consortium name="The Broad Institute Genomics Platform"/>
            <consortium name="The Broad Institute Genome Sequencing Center for Infectious Disease"/>
            <person name="Wu L."/>
            <person name="Ma J."/>
        </authorList>
    </citation>
    <scope>NUCLEOTIDE SEQUENCE [LARGE SCALE GENOMIC DNA]</scope>
    <source>
        <strain evidence="4">NBRC 108565</strain>
    </source>
</reference>
<dbReference type="PANTHER" id="PTHR12526">
    <property type="entry name" value="GLYCOSYLTRANSFERASE"/>
    <property type="match status" value="1"/>
</dbReference>
<evidence type="ECO:0000313" key="3">
    <source>
        <dbReference type="EMBL" id="BDZ42864.1"/>
    </source>
</evidence>
<dbReference type="EMBL" id="AP027729">
    <property type="protein sequence ID" value="BDZ42864.1"/>
    <property type="molecule type" value="Genomic_DNA"/>
</dbReference>
<protein>
    <recommendedName>
        <fullName evidence="2">Glycosyl transferase family 1 domain-containing protein</fullName>
    </recommendedName>
</protein>
<accession>A0ABN6XDJ9</accession>